<sequence>MRQYISRPDAPPLGMIYFLALLIIGIIDIILTYLGDTFNDASYISTFFNPISAIIISRFMLNLREISAPVNSSEDTTWVSSTGSVRLSTFIDPLGAPLDHGFSFSAMDPNYFDDEGADEAVEGENPLRCEEEIMSGQANVRGLPEAESGPSV</sequence>
<keyword evidence="1" id="KW-0812">Transmembrane</keyword>
<keyword evidence="3" id="KW-1185">Reference proteome</keyword>
<evidence type="ECO:0000256" key="1">
    <source>
        <dbReference type="SAM" id="Phobius"/>
    </source>
</evidence>
<organism evidence="2 3">
    <name type="scientific">Grifola frondosa</name>
    <name type="common">Maitake</name>
    <name type="synonym">Polyporus frondosus</name>
    <dbReference type="NCBI Taxonomy" id="5627"/>
    <lineage>
        <taxon>Eukaryota</taxon>
        <taxon>Fungi</taxon>
        <taxon>Dikarya</taxon>
        <taxon>Basidiomycota</taxon>
        <taxon>Agaricomycotina</taxon>
        <taxon>Agaricomycetes</taxon>
        <taxon>Polyporales</taxon>
        <taxon>Grifolaceae</taxon>
        <taxon>Grifola</taxon>
    </lineage>
</organism>
<keyword evidence="1" id="KW-1133">Transmembrane helix</keyword>
<evidence type="ECO:0000313" key="3">
    <source>
        <dbReference type="Proteomes" id="UP000092993"/>
    </source>
</evidence>
<gene>
    <name evidence="2" type="ORF">A0H81_10496</name>
</gene>
<accession>A0A1C7LXZ2</accession>
<dbReference type="AlphaFoldDB" id="A0A1C7LXZ2"/>
<dbReference type="EMBL" id="LUGG01000015">
    <property type="protein sequence ID" value="OBZ69522.1"/>
    <property type="molecule type" value="Genomic_DNA"/>
</dbReference>
<protein>
    <submittedName>
        <fullName evidence="2">Uncharacterized protein</fullName>
    </submittedName>
</protein>
<evidence type="ECO:0000313" key="2">
    <source>
        <dbReference type="EMBL" id="OBZ69522.1"/>
    </source>
</evidence>
<keyword evidence="1" id="KW-0472">Membrane</keyword>
<reference evidence="2 3" key="1">
    <citation type="submission" date="2016-03" db="EMBL/GenBank/DDBJ databases">
        <title>Whole genome sequencing of Grifola frondosa 9006-11.</title>
        <authorList>
            <person name="Min B."/>
            <person name="Park H."/>
            <person name="Kim J.-G."/>
            <person name="Cho H."/>
            <person name="Oh Y.-L."/>
            <person name="Kong W.-S."/>
            <person name="Choi I.-G."/>
        </authorList>
    </citation>
    <scope>NUCLEOTIDE SEQUENCE [LARGE SCALE GENOMIC DNA]</scope>
    <source>
        <strain evidence="2 3">9006-11</strain>
    </source>
</reference>
<proteinExistence type="predicted"/>
<feature type="transmembrane region" description="Helical" evidence="1">
    <location>
        <begin position="12"/>
        <end position="35"/>
    </location>
</feature>
<name>A0A1C7LXZ2_GRIFR</name>
<comment type="caution">
    <text evidence="2">The sequence shown here is derived from an EMBL/GenBank/DDBJ whole genome shotgun (WGS) entry which is preliminary data.</text>
</comment>
<dbReference type="Proteomes" id="UP000092993">
    <property type="component" value="Unassembled WGS sequence"/>
</dbReference>